<evidence type="ECO:0000313" key="2">
    <source>
        <dbReference type="Proteomes" id="UP000266723"/>
    </source>
</evidence>
<sequence>MISWGQNSNTTDEIKSQTEGKIRFEISVATELWLELGRYVATERDERSVAT</sequence>
<proteinExistence type="predicted"/>
<reference evidence="1 2" key="1">
    <citation type="journal article" date="2020" name="BMC Genomics">
        <title>Intraspecific diversification of the crop wild relative Brassica cretica Lam. using demographic model selection.</title>
        <authorList>
            <person name="Kioukis A."/>
            <person name="Michalopoulou V.A."/>
            <person name="Briers L."/>
            <person name="Pirintsos S."/>
            <person name="Studholme D.J."/>
            <person name="Pavlidis P."/>
            <person name="Sarris P.F."/>
        </authorList>
    </citation>
    <scope>NUCLEOTIDE SEQUENCE [LARGE SCALE GENOMIC DNA]</scope>
    <source>
        <strain evidence="2">cv. PFS-1207/04</strain>
    </source>
</reference>
<evidence type="ECO:0000313" key="1">
    <source>
        <dbReference type="EMBL" id="KAF3543077.1"/>
    </source>
</evidence>
<name>A0ABQ7BVU7_BRACR</name>
<protein>
    <submittedName>
        <fullName evidence="1">Uncharacterized protein</fullName>
    </submittedName>
</protein>
<dbReference type="Proteomes" id="UP000266723">
    <property type="component" value="Unassembled WGS sequence"/>
</dbReference>
<gene>
    <name evidence="1" type="ORF">DY000_02007572</name>
</gene>
<organism evidence="1 2">
    <name type="scientific">Brassica cretica</name>
    <name type="common">Mustard</name>
    <dbReference type="NCBI Taxonomy" id="69181"/>
    <lineage>
        <taxon>Eukaryota</taxon>
        <taxon>Viridiplantae</taxon>
        <taxon>Streptophyta</taxon>
        <taxon>Embryophyta</taxon>
        <taxon>Tracheophyta</taxon>
        <taxon>Spermatophyta</taxon>
        <taxon>Magnoliopsida</taxon>
        <taxon>eudicotyledons</taxon>
        <taxon>Gunneridae</taxon>
        <taxon>Pentapetalae</taxon>
        <taxon>rosids</taxon>
        <taxon>malvids</taxon>
        <taxon>Brassicales</taxon>
        <taxon>Brassicaceae</taxon>
        <taxon>Brassiceae</taxon>
        <taxon>Brassica</taxon>
    </lineage>
</organism>
<dbReference type="EMBL" id="QGKV02000832">
    <property type="protein sequence ID" value="KAF3543077.1"/>
    <property type="molecule type" value="Genomic_DNA"/>
</dbReference>
<accession>A0ABQ7BVU7</accession>
<keyword evidence="2" id="KW-1185">Reference proteome</keyword>
<comment type="caution">
    <text evidence="1">The sequence shown here is derived from an EMBL/GenBank/DDBJ whole genome shotgun (WGS) entry which is preliminary data.</text>
</comment>